<dbReference type="AlphaFoldDB" id="A0A5E4WWB7"/>
<keyword evidence="4" id="KW-0175">Coiled coil</keyword>
<dbReference type="Gene3D" id="2.40.420.20">
    <property type="match status" value="1"/>
</dbReference>
<evidence type="ECO:0000256" key="4">
    <source>
        <dbReference type="SAM" id="Coils"/>
    </source>
</evidence>
<dbReference type="Gene3D" id="2.40.30.170">
    <property type="match status" value="1"/>
</dbReference>
<sequence>MLPSLPANASRRRRFALALTTTAIAVAALAACSRKAPPEPPPRPVVAMAAKTAEQTPIASLPAQIEARYATPLSFRVAGKIIDRSVRLGDAVKAGQVVARLDPADLSKNAASARAQLDAAQHQLDFATQTVTRDRAQAKENLIAPAQLEQSENAYASALAQRNQATQQAALAGDQLSYGNLKADRDGVITAEQADTGQNVSAGQPVYQLAWTGDVDVIADVPEVALGAFRIGQMATVSLPAMPGKTWQARVREVAPAADPQSRTYRAKLSLLSPGPDVKLGMTANVAFAQPLPGSAPAPAGAATSASAPTAAVPSTASGAAAATGADATTAAAPAAHDTSANTAIPVGPAITLPSTALFHDGNQPAVWVVKQDDTLVLRRVKVARYGERTVTVAGGIQPGERIVWQGVHTVTAGEKVRVVAPLHPEDFAS</sequence>
<evidence type="ECO:0000259" key="8">
    <source>
        <dbReference type="Pfam" id="PF25967"/>
    </source>
</evidence>
<dbReference type="Pfam" id="PF25967">
    <property type="entry name" value="RND-MFP_C"/>
    <property type="match status" value="1"/>
</dbReference>
<feature type="domain" description="CusB-like beta-barrel" evidence="7">
    <location>
        <begin position="217"/>
        <end position="290"/>
    </location>
</feature>
<reference evidence="9 10" key="1">
    <citation type="submission" date="2019-08" db="EMBL/GenBank/DDBJ databases">
        <authorList>
            <person name="Peeters C."/>
        </authorList>
    </citation>
    <scope>NUCLEOTIDE SEQUENCE [LARGE SCALE GENOMIC DNA]</scope>
    <source>
        <strain evidence="9 10">LMG 31115</strain>
    </source>
</reference>
<name>A0A5E4WWB7_9BURK</name>
<feature type="chain" id="PRO_5022950681" evidence="5">
    <location>
        <begin position="31"/>
        <end position="430"/>
    </location>
</feature>
<evidence type="ECO:0000256" key="5">
    <source>
        <dbReference type="SAM" id="SignalP"/>
    </source>
</evidence>
<evidence type="ECO:0000256" key="3">
    <source>
        <dbReference type="ARBA" id="ARBA00022448"/>
    </source>
</evidence>
<feature type="signal peptide" evidence="5">
    <location>
        <begin position="1"/>
        <end position="30"/>
    </location>
</feature>
<gene>
    <name evidence="9" type="primary">mdtN_2</name>
    <name evidence="9" type="ORF">PIN31115_03530</name>
</gene>
<keyword evidence="3" id="KW-0813">Transport</keyword>
<dbReference type="Gene3D" id="2.40.50.100">
    <property type="match status" value="1"/>
</dbReference>
<dbReference type="PANTHER" id="PTHR30469:SF15">
    <property type="entry name" value="HLYD FAMILY OF SECRETION PROTEINS"/>
    <property type="match status" value="1"/>
</dbReference>
<dbReference type="RefSeq" id="WP_150685162.1">
    <property type="nucleotide sequence ID" value="NZ_CABPSI010000004.1"/>
</dbReference>
<evidence type="ECO:0000259" key="6">
    <source>
        <dbReference type="Pfam" id="PF25917"/>
    </source>
</evidence>
<keyword evidence="10" id="KW-1185">Reference proteome</keyword>
<feature type="coiled-coil region" evidence="4">
    <location>
        <begin position="110"/>
        <end position="168"/>
    </location>
</feature>
<organism evidence="9 10">
    <name type="scientific">Pandoraea iniqua</name>
    <dbReference type="NCBI Taxonomy" id="2508288"/>
    <lineage>
        <taxon>Bacteria</taxon>
        <taxon>Pseudomonadati</taxon>
        <taxon>Pseudomonadota</taxon>
        <taxon>Betaproteobacteria</taxon>
        <taxon>Burkholderiales</taxon>
        <taxon>Burkholderiaceae</taxon>
        <taxon>Pandoraea</taxon>
    </lineage>
</organism>
<proteinExistence type="inferred from homology"/>
<dbReference type="InterPro" id="IPR058792">
    <property type="entry name" value="Beta-barrel_RND_2"/>
</dbReference>
<comment type="similarity">
    <text evidence="2">Belongs to the membrane fusion protein (MFP) (TC 8.A.1) family.</text>
</comment>
<dbReference type="Pfam" id="PF25917">
    <property type="entry name" value="BSH_RND"/>
    <property type="match status" value="1"/>
</dbReference>
<dbReference type="InterPro" id="IPR006143">
    <property type="entry name" value="RND_pump_MFP"/>
</dbReference>
<dbReference type="InterPro" id="IPR058627">
    <property type="entry name" value="MdtA-like_C"/>
</dbReference>
<dbReference type="NCBIfam" id="TIGR01730">
    <property type="entry name" value="RND_mfp"/>
    <property type="match status" value="1"/>
</dbReference>
<dbReference type="Pfam" id="PF25954">
    <property type="entry name" value="Beta-barrel_RND_2"/>
    <property type="match status" value="1"/>
</dbReference>
<dbReference type="Proteomes" id="UP000333828">
    <property type="component" value="Unassembled WGS sequence"/>
</dbReference>
<dbReference type="PANTHER" id="PTHR30469">
    <property type="entry name" value="MULTIDRUG RESISTANCE PROTEIN MDTA"/>
    <property type="match status" value="1"/>
</dbReference>
<feature type="domain" description="Multidrug resistance protein MdtA-like barrel-sandwich hybrid" evidence="6">
    <location>
        <begin position="76"/>
        <end position="205"/>
    </location>
</feature>
<dbReference type="GO" id="GO:0015562">
    <property type="term" value="F:efflux transmembrane transporter activity"/>
    <property type="evidence" value="ECO:0007669"/>
    <property type="project" value="TreeGrafter"/>
</dbReference>
<accession>A0A5E4WWB7</accession>
<evidence type="ECO:0000256" key="1">
    <source>
        <dbReference type="ARBA" id="ARBA00004196"/>
    </source>
</evidence>
<protein>
    <submittedName>
        <fullName evidence="9">Multidrug resistance protein MdtN</fullName>
    </submittedName>
</protein>
<dbReference type="GO" id="GO:1990281">
    <property type="term" value="C:efflux pump complex"/>
    <property type="evidence" value="ECO:0007669"/>
    <property type="project" value="TreeGrafter"/>
</dbReference>
<dbReference type="EMBL" id="CABPSI010000004">
    <property type="protein sequence ID" value="VVE29072.1"/>
    <property type="molecule type" value="Genomic_DNA"/>
</dbReference>
<keyword evidence="5" id="KW-0732">Signal</keyword>
<comment type="subcellular location">
    <subcellularLocation>
        <location evidence="1">Cell envelope</location>
    </subcellularLocation>
</comment>
<evidence type="ECO:0000313" key="9">
    <source>
        <dbReference type="EMBL" id="VVE29072.1"/>
    </source>
</evidence>
<feature type="domain" description="Multidrug resistance protein MdtA-like C-terminal permuted SH3" evidence="8">
    <location>
        <begin position="350"/>
        <end position="408"/>
    </location>
</feature>
<evidence type="ECO:0000259" key="7">
    <source>
        <dbReference type="Pfam" id="PF25954"/>
    </source>
</evidence>
<dbReference type="SUPFAM" id="SSF111369">
    <property type="entry name" value="HlyD-like secretion proteins"/>
    <property type="match status" value="1"/>
</dbReference>
<evidence type="ECO:0000256" key="2">
    <source>
        <dbReference type="ARBA" id="ARBA00009477"/>
    </source>
</evidence>
<evidence type="ECO:0000313" key="10">
    <source>
        <dbReference type="Proteomes" id="UP000333828"/>
    </source>
</evidence>
<dbReference type="InterPro" id="IPR058625">
    <property type="entry name" value="MdtA-like_BSH"/>
</dbReference>